<name>A0ABM1KHH0_GEKJA</name>
<feature type="coiled-coil region" evidence="1">
    <location>
        <begin position="218"/>
        <end position="252"/>
    </location>
</feature>
<dbReference type="RefSeq" id="XP_015273157.1">
    <property type="nucleotide sequence ID" value="XM_015417671.1"/>
</dbReference>
<evidence type="ECO:0000256" key="2">
    <source>
        <dbReference type="SAM" id="MobiDB-lite"/>
    </source>
</evidence>
<sequence length="427" mass="49243">MNSSLPPSTSPQNFHSEPSIIIQKQSKELQLLMAELKDRDKELNEMVAVHQRQLLAWEKDRQKTLTLAERCNSTENELLKRSEVITKLTNRLKCLESQNNDWKRTLESTQRELQDISQTASDTSLHCRALEEKNQGLNCSMMELSNKVGHLEAREQELLTMLKLKDKDILEATNNITEFTYKFKMLESALWAARMEESSISKEKQDFKVRLKELMFETSKLKDDLSEKTKENNEQREEIIRLKQEISYLNNELMFSVERANRKDHLLQSAKSKQLRTDTELSNLRQIYVKQQQDLQFLHFSLESSQETKPKPKKEAHEGSSHDVGLTLSDLGSPCLTSTQKTSRPKRQEKLFDPDLSPKLASVPEVQVVYACCRPAIHYDSCSPTSQLQRLLAESRQMLADLERSYLLPEAPGCSPREGSPPENHPL</sequence>
<evidence type="ECO:0000313" key="3">
    <source>
        <dbReference type="Proteomes" id="UP000694871"/>
    </source>
</evidence>
<proteinExistence type="predicted"/>
<reference evidence="4" key="1">
    <citation type="submission" date="2025-08" db="UniProtKB">
        <authorList>
            <consortium name="RefSeq"/>
        </authorList>
    </citation>
    <scope>IDENTIFICATION</scope>
</reference>
<gene>
    <name evidence="4" type="primary">CCDC62</name>
</gene>
<keyword evidence="1" id="KW-0175">Coiled coil</keyword>
<keyword evidence="3" id="KW-1185">Reference proteome</keyword>
<dbReference type="Proteomes" id="UP000694871">
    <property type="component" value="Unplaced"/>
</dbReference>
<organism evidence="3 4">
    <name type="scientific">Gekko japonicus</name>
    <name type="common">Schlegel's Japanese gecko</name>
    <dbReference type="NCBI Taxonomy" id="146911"/>
    <lineage>
        <taxon>Eukaryota</taxon>
        <taxon>Metazoa</taxon>
        <taxon>Chordata</taxon>
        <taxon>Craniata</taxon>
        <taxon>Vertebrata</taxon>
        <taxon>Euteleostomi</taxon>
        <taxon>Lepidosauria</taxon>
        <taxon>Squamata</taxon>
        <taxon>Bifurcata</taxon>
        <taxon>Gekkota</taxon>
        <taxon>Gekkonidae</taxon>
        <taxon>Gekkoninae</taxon>
        <taxon>Gekko</taxon>
    </lineage>
</organism>
<dbReference type="GeneID" id="107115895"/>
<feature type="region of interest" description="Disordered" evidence="2">
    <location>
        <begin position="304"/>
        <end position="355"/>
    </location>
</feature>
<accession>A0ABM1KHH0</accession>
<evidence type="ECO:0000313" key="4">
    <source>
        <dbReference type="RefSeq" id="XP_015273157.1"/>
    </source>
</evidence>
<protein>
    <submittedName>
        <fullName evidence="4">Coiled-coil domain-containing protein 62 isoform X1</fullName>
    </submittedName>
</protein>
<feature type="region of interest" description="Disordered" evidence="2">
    <location>
        <begin position="408"/>
        <end position="427"/>
    </location>
</feature>
<evidence type="ECO:0000256" key="1">
    <source>
        <dbReference type="SAM" id="Coils"/>
    </source>
</evidence>
<feature type="compositionally biased region" description="Basic and acidic residues" evidence="2">
    <location>
        <begin position="306"/>
        <end position="321"/>
    </location>
</feature>
<feature type="coiled-coil region" evidence="1">
    <location>
        <begin position="85"/>
        <end position="147"/>
    </location>
</feature>
<feature type="coiled-coil region" evidence="1">
    <location>
        <begin position="22"/>
        <end position="53"/>
    </location>
</feature>